<evidence type="ECO:0000313" key="1">
    <source>
        <dbReference type="EMBL" id="MDE5413916.1"/>
    </source>
</evidence>
<comment type="caution">
    <text evidence="1">The sequence shown here is derived from an EMBL/GenBank/DDBJ whole genome shotgun (WGS) entry which is preliminary data.</text>
</comment>
<gene>
    <name evidence="1" type="ORF">N7Z68_11005</name>
</gene>
<evidence type="ECO:0000313" key="2">
    <source>
        <dbReference type="Proteomes" id="UP001148125"/>
    </source>
</evidence>
<keyword evidence="2" id="KW-1185">Reference proteome</keyword>
<proteinExistence type="predicted"/>
<organism evidence="1 2">
    <name type="scientific">Alkalihalobacterium chitinilyticum</name>
    <dbReference type="NCBI Taxonomy" id="2980103"/>
    <lineage>
        <taxon>Bacteria</taxon>
        <taxon>Bacillati</taxon>
        <taxon>Bacillota</taxon>
        <taxon>Bacilli</taxon>
        <taxon>Bacillales</taxon>
        <taxon>Bacillaceae</taxon>
        <taxon>Alkalihalobacterium</taxon>
    </lineage>
</organism>
<dbReference type="Proteomes" id="UP001148125">
    <property type="component" value="Unassembled WGS sequence"/>
</dbReference>
<dbReference type="EMBL" id="JAOTPO010000006">
    <property type="protein sequence ID" value="MDE5413916.1"/>
    <property type="molecule type" value="Genomic_DNA"/>
</dbReference>
<name>A0ABT5VEN8_9BACI</name>
<accession>A0ABT5VEN8</accession>
<dbReference type="RefSeq" id="WP_275118526.1">
    <property type="nucleotide sequence ID" value="NZ_JAOTPO010000006.1"/>
</dbReference>
<sequence length="62" mass="6609">MSILGYSISQHRLEVASVHQPCLKGKTLIAGPPALVAVVQAPSAFHSCTMSLKMGMIKPKFT</sequence>
<reference evidence="1" key="1">
    <citation type="submission" date="2024-05" db="EMBL/GenBank/DDBJ databases">
        <title>Alkalihalobacillus sp. strain MEB203 novel alkaliphilic bacterium from Lonar Lake, India.</title>
        <authorList>
            <person name="Joshi A."/>
            <person name="Thite S."/>
            <person name="Mengade P."/>
        </authorList>
    </citation>
    <scope>NUCLEOTIDE SEQUENCE</scope>
    <source>
        <strain evidence="1">MEB 203</strain>
    </source>
</reference>
<protein>
    <submittedName>
        <fullName evidence="1">Uncharacterized protein</fullName>
    </submittedName>
</protein>